<keyword evidence="9" id="KW-1185">Reference proteome</keyword>
<dbReference type="SUPFAM" id="SSF48371">
    <property type="entry name" value="ARM repeat"/>
    <property type="match status" value="1"/>
</dbReference>
<keyword evidence="6" id="KW-0862">Zinc</keyword>
<comment type="similarity">
    <text evidence="2">Belongs to the peptidase M1 family.</text>
</comment>
<dbReference type="InterPro" id="IPR016024">
    <property type="entry name" value="ARM-type_fold"/>
</dbReference>
<dbReference type="Gene3D" id="1.25.10.10">
    <property type="entry name" value="Leucine-rich Repeat Variant"/>
    <property type="match status" value="1"/>
</dbReference>
<gene>
    <name evidence="8" type="ORF">DSAG12_00065</name>
</gene>
<proteinExistence type="inferred from homology"/>
<evidence type="ECO:0000256" key="7">
    <source>
        <dbReference type="ARBA" id="ARBA00023049"/>
    </source>
</evidence>
<evidence type="ECO:0000256" key="3">
    <source>
        <dbReference type="ARBA" id="ARBA00022670"/>
    </source>
</evidence>
<keyword evidence="8" id="KW-0031">Aminopeptidase</keyword>
<keyword evidence="4" id="KW-0479">Metal-binding</keyword>
<keyword evidence="3" id="KW-0645">Protease</keyword>
<dbReference type="KEGG" id="psyt:DSAG12_00065"/>
<dbReference type="InterPro" id="IPR027268">
    <property type="entry name" value="Peptidase_M4/M1_CTD_sf"/>
</dbReference>
<dbReference type="SUPFAM" id="SSF55486">
    <property type="entry name" value="Metalloproteases ('zincins'), catalytic domain"/>
    <property type="match status" value="1"/>
</dbReference>
<evidence type="ECO:0000256" key="6">
    <source>
        <dbReference type="ARBA" id="ARBA00022833"/>
    </source>
</evidence>
<dbReference type="GO" id="GO:0005615">
    <property type="term" value="C:extracellular space"/>
    <property type="evidence" value="ECO:0007669"/>
    <property type="project" value="TreeGrafter"/>
</dbReference>
<dbReference type="InterPro" id="IPR001930">
    <property type="entry name" value="Peptidase_M1"/>
</dbReference>
<dbReference type="EMBL" id="CP042905">
    <property type="protein sequence ID" value="QEE14254.2"/>
    <property type="molecule type" value="Genomic_DNA"/>
</dbReference>
<dbReference type="PANTHER" id="PTHR11533">
    <property type="entry name" value="PROTEASE M1 ZINC METALLOPROTEASE"/>
    <property type="match status" value="1"/>
</dbReference>
<evidence type="ECO:0000256" key="2">
    <source>
        <dbReference type="ARBA" id="ARBA00010136"/>
    </source>
</evidence>
<accession>A0A5B9D569</accession>
<protein>
    <submittedName>
        <fullName evidence="8">M1 family aminopeptidase</fullName>
    </submittedName>
</protein>
<dbReference type="GO" id="GO:0005737">
    <property type="term" value="C:cytoplasm"/>
    <property type="evidence" value="ECO:0007669"/>
    <property type="project" value="TreeGrafter"/>
</dbReference>
<comment type="cofactor">
    <cofactor evidence="1">
        <name>Zn(2+)</name>
        <dbReference type="ChEBI" id="CHEBI:29105"/>
    </cofactor>
</comment>
<reference evidence="8 9" key="2">
    <citation type="journal article" date="2024" name="Int. J. Syst. Evol. Microbiol.">
        <title>Promethearchaeum syntrophicum gen. nov., sp. nov., an anaerobic, obligately syntrophic archaeon, the first isolate of the lineage 'Asgard' archaea, and proposal of the new archaeal phylum Promethearchaeota phyl. nov. and kingdom Promethearchaeati regn. nov.</title>
        <authorList>
            <person name="Imachi H."/>
            <person name="Nobu M.K."/>
            <person name="Kato S."/>
            <person name="Takaki Y."/>
            <person name="Miyazaki M."/>
            <person name="Miyata M."/>
            <person name="Ogawara M."/>
            <person name="Saito Y."/>
            <person name="Sakai S."/>
            <person name="Tahara Y.O."/>
            <person name="Takano Y."/>
            <person name="Tasumi E."/>
            <person name="Uematsu K."/>
            <person name="Yoshimura T."/>
            <person name="Itoh T."/>
            <person name="Ohkuma M."/>
            <person name="Takai K."/>
        </authorList>
    </citation>
    <scope>NUCLEOTIDE SEQUENCE [LARGE SCALE GENOMIC DNA]</scope>
    <source>
        <strain evidence="8 9">MK-D1</strain>
    </source>
</reference>
<dbReference type="GO" id="GO:0043171">
    <property type="term" value="P:peptide catabolic process"/>
    <property type="evidence" value="ECO:0007669"/>
    <property type="project" value="TreeGrafter"/>
</dbReference>
<dbReference type="InterPro" id="IPR057345">
    <property type="entry name" value="Ig-like_TAF2"/>
</dbReference>
<name>A0A5B9D569_9ARCH</name>
<dbReference type="InterPro" id="IPR050344">
    <property type="entry name" value="Peptidase_M1_aminopeptidases"/>
</dbReference>
<dbReference type="InterPro" id="IPR042097">
    <property type="entry name" value="Aminopeptidase_N-like_N_sf"/>
</dbReference>
<dbReference type="Proteomes" id="UP000321408">
    <property type="component" value="Chromosome"/>
</dbReference>
<dbReference type="CDD" id="cd09603">
    <property type="entry name" value="M1_APN_like"/>
    <property type="match status" value="1"/>
</dbReference>
<keyword evidence="5" id="KW-0378">Hydrolase</keyword>
<sequence length="855" mass="99650">MDKLDDIHFRLKNHGDFASPNVEKNYRPSLELEPIHQIIKLKFDLPNKKAEGVVTTTIKANGIAPNHIKFDAMDLNILSVKGPNRWDYDGKYIDLYWELPFTKGEKRDATIEYEIANPITGMYFSYPDEKYPDRPKYAVTDNESIRARYWLPCVDHLSIRCGVDYFLTSNKEHFILANGKLVEERDNGNGTKTAHWNQSFPSPSYLLTLAVGEFIEYKDNPADAGKGKIPLAYYTTQNFKVEDLKRAFDKTGKYLAWFNKKLQCPLEWDKYYQIATAHHGGAMENISFVTWGDFAIVNEKESKEFQYIVDLINVHEMAHSWFGDMIVCNEFSTAYLKESFAVFMESIYFKENVNYDTYLYELYLNANKYMEESDNKYARPIVTNKYDSSWDMYDMHLYPGGAWRIHMLRNIVGENVFWEAVTDYLNTYKGKTVETLDFQRKLEEHSGLSLEAFFEQWFYSPGYPKLKVSFSYNDKTHLGSLKVEQTQEDKKKKIGIFKFPLDVKYEIDGRIITQTFQINEKEQTLFIRCDKKPKQIVLDPNFITLFSLEFNPGSDMLIHQLRSDANNIIDRIRAAGELAKEGKMSNLKAIEEAYNKTDFWGIKNQYAKILAKSPNFEGIKIIIRILETETDPMVLKELIGSLMNSRYEIVFEAMKKYLQREDKLYWATYRALLVMGSQRNEKAFEFLNSYQIDEDFKFIIQKGLNTAIGKTRSEKAIDYLLERLPYGKEPEYVRTSTISALGEVTQWSEKYIKEKVMNQLTDLLKTEKNENVIQTISRTLSGFKDAQVISSIENAKFKMATQDHPSVDRRIKSITKGKTAEKEKAQLQTDLDEIKKKMKKLFAKVEVLEANSKKY</sequence>
<keyword evidence="7" id="KW-0482">Metalloprotease</keyword>
<evidence type="ECO:0000256" key="5">
    <source>
        <dbReference type="ARBA" id="ARBA00022801"/>
    </source>
</evidence>
<dbReference type="Pfam" id="PF17900">
    <property type="entry name" value="Peptidase_M1_N"/>
    <property type="match status" value="1"/>
</dbReference>
<dbReference type="GO" id="GO:0006508">
    <property type="term" value="P:proteolysis"/>
    <property type="evidence" value="ECO:0007669"/>
    <property type="project" value="UniProtKB-KW"/>
</dbReference>
<dbReference type="InterPro" id="IPR011989">
    <property type="entry name" value="ARM-like"/>
</dbReference>
<evidence type="ECO:0000313" key="9">
    <source>
        <dbReference type="Proteomes" id="UP000321408"/>
    </source>
</evidence>
<dbReference type="SUPFAM" id="SSF63737">
    <property type="entry name" value="Leukotriene A4 hydrolase N-terminal domain"/>
    <property type="match status" value="1"/>
</dbReference>
<dbReference type="Pfam" id="PF25316">
    <property type="entry name" value="TAF2_3rd"/>
    <property type="match status" value="1"/>
</dbReference>
<reference evidence="8 9" key="1">
    <citation type="journal article" date="2020" name="Nature">
        <title>Isolation of an archaeon at the prokaryote-eukaryote interface.</title>
        <authorList>
            <person name="Imachi H."/>
            <person name="Nobu M.K."/>
            <person name="Nakahara N."/>
            <person name="Morono Y."/>
            <person name="Ogawara M."/>
            <person name="Takaki Y."/>
            <person name="Takano Y."/>
            <person name="Uematsu K."/>
            <person name="Ikuta T."/>
            <person name="Ito M."/>
            <person name="Matsui Y."/>
            <person name="Miyazaki M."/>
            <person name="Murata K."/>
            <person name="Saito Y."/>
            <person name="Sakai S."/>
            <person name="Song C."/>
            <person name="Tasumi E."/>
            <person name="Yamanaka Y."/>
            <person name="Yamaguchi T."/>
            <person name="Kamagata Y."/>
            <person name="Tamaki H."/>
            <person name="Takai K."/>
        </authorList>
    </citation>
    <scope>NUCLEOTIDE SEQUENCE [LARGE SCALE GENOMIC DNA]</scope>
    <source>
        <strain evidence="8 9">MK-D1</strain>
    </source>
</reference>
<organism evidence="8 9">
    <name type="scientific">Promethearchaeum syntrophicum</name>
    <dbReference type="NCBI Taxonomy" id="2594042"/>
    <lineage>
        <taxon>Archaea</taxon>
        <taxon>Promethearchaeati</taxon>
        <taxon>Promethearchaeota</taxon>
        <taxon>Promethearchaeia</taxon>
        <taxon>Promethearchaeales</taxon>
        <taxon>Promethearchaeaceae</taxon>
        <taxon>Promethearchaeum</taxon>
    </lineage>
</organism>
<evidence type="ECO:0000256" key="1">
    <source>
        <dbReference type="ARBA" id="ARBA00001947"/>
    </source>
</evidence>
<dbReference type="GO" id="GO:0008270">
    <property type="term" value="F:zinc ion binding"/>
    <property type="evidence" value="ECO:0007669"/>
    <property type="project" value="InterPro"/>
</dbReference>
<evidence type="ECO:0000313" key="8">
    <source>
        <dbReference type="EMBL" id="QEE14254.2"/>
    </source>
</evidence>
<dbReference type="AlphaFoldDB" id="A0A5B9D569"/>
<dbReference type="PANTHER" id="PTHR11533:SF299">
    <property type="entry name" value="AMINOPEPTIDASE"/>
    <property type="match status" value="1"/>
</dbReference>
<dbReference type="GO" id="GO:0042277">
    <property type="term" value="F:peptide binding"/>
    <property type="evidence" value="ECO:0007669"/>
    <property type="project" value="TreeGrafter"/>
</dbReference>
<evidence type="ECO:0000256" key="4">
    <source>
        <dbReference type="ARBA" id="ARBA00022723"/>
    </source>
</evidence>
<dbReference type="Pfam" id="PF01433">
    <property type="entry name" value="Peptidase_M1"/>
    <property type="match status" value="1"/>
</dbReference>
<dbReference type="GO" id="GO:0070006">
    <property type="term" value="F:metalloaminopeptidase activity"/>
    <property type="evidence" value="ECO:0007669"/>
    <property type="project" value="TreeGrafter"/>
</dbReference>
<dbReference type="InterPro" id="IPR014782">
    <property type="entry name" value="Peptidase_M1_dom"/>
</dbReference>
<dbReference type="Gene3D" id="1.10.390.10">
    <property type="entry name" value="Neutral Protease Domain 2"/>
    <property type="match status" value="1"/>
</dbReference>
<dbReference type="GO" id="GO:0016020">
    <property type="term" value="C:membrane"/>
    <property type="evidence" value="ECO:0007669"/>
    <property type="project" value="TreeGrafter"/>
</dbReference>
<dbReference type="Gene3D" id="2.60.40.1730">
    <property type="entry name" value="tricorn interacting facor f3 domain"/>
    <property type="match status" value="1"/>
</dbReference>
<dbReference type="InterPro" id="IPR045357">
    <property type="entry name" value="Aminopeptidase_N-like_N"/>
</dbReference>
<dbReference type="PRINTS" id="PR00756">
    <property type="entry name" value="ALADIPTASE"/>
</dbReference>